<dbReference type="AlphaFoldDB" id="A0AAD4F8R1"/>
<comment type="caution">
    <text evidence="3">The sequence shown here is derived from an EMBL/GenBank/DDBJ whole genome shotgun (WGS) entry which is preliminary data.</text>
</comment>
<dbReference type="EMBL" id="JAANER010000011">
    <property type="protein sequence ID" value="KAG9185252.1"/>
    <property type="molecule type" value="Genomic_DNA"/>
</dbReference>
<proteinExistence type="predicted"/>
<evidence type="ECO:0000313" key="3">
    <source>
        <dbReference type="EMBL" id="KAG9185252.1"/>
    </source>
</evidence>
<dbReference type="Proteomes" id="UP001199106">
    <property type="component" value="Unassembled WGS sequence"/>
</dbReference>
<reference evidence="3" key="1">
    <citation type="submission" date="2021-07" db="EMBL/GenBank/DDBJ databases">
        <title>Genome Resource of American Ginseng Black Spot Pathogen Alternaria panax.</title>
        <authorList>
            <person name="Qiu C."/>
            <person name="Wang W."/>
            <person name="Liu Z."/>
        </authorList>
    </citation>
    <scope>NUCLEOTIDE SEQUENCE</scope>
    <source>
        <strain evidence="3">BNCC115425</strain>
    </source>
</reference>
<sequence length="240" mass="26131">MDDQKRAPSVDMPSTEVKDMLSPAPTYSSTFILHNIPLAPRRDSFAGTPQSGTSSNPYHQPTTPEPLSSIRHSSTRSSSKDAEEAHVKPDYQDTNHPHFARSSGPGFPTTLPTRSQMPQKCILVPWVLFAVFFLITIWFTSILLGARFLSIIHQTSPALTVQNVHFYVNGEAVQGSVLVFTRTVTLPTGTLISTSKSPSPTEPISQILPDMSKGMDGLSTSIKRRAVPAPTGFTTITRGP</sequence>
<keyword evidence="4" id="KW-1185">Reference proteome</keyword>
<evidence type="ECO:0000256" key="1">
    <source>
        <dbReference type="SAM" id="MobiDB-lite"/>
    </source>
</evidence>
<feature type="transmembrane region" description="Helical" evidence="2">
    <location>
        <begin position="123"/>
        <end position="146"/>
    </location>
</feature>
<gene>
    <name evidence="3" type="ORF">G6011_07796</name>
</gene>
<feature type="compositionally biased region" description="Basic and acidic residues" evidence="1">
    <location>
        <begin position="78"/>
        <end position="96"/>
    </location>
</feature>
<feature type="region of interest" description="Disordered" evidence="1">
    <location>
        <begin position="1"/>
        <end position="24"/>
    </location>
</feature>
<keyword evidence="2" id="KW-0472">Membrane</keyword>
<evidence type="ECO:0000313" key="4">
    <source>
        <dbReference type="Proteomes" id="UP001199106"/>
    </source>
</evidence>
<feature type="region of interest" description="Disordered" evidence="1">
    <location>
        <begin position="41"/>
        <end position="112"/>
    </location>
</feature>
<keyword evidence="2" id="KW-1133">Transmembrane helix</keyword>
<evidence type="ECO:0000256" key="2">
    <source>
        <dbReference type="SAM" id="Phobius"/>
    </source>
</evidence>
<keyword evidence="2" id="KW-0812">Transmembrane</keyword>
<organism evidence="3 4">
    <name type="scientific">Alternaria panax</name>
    <dbReference type="NCBI Taxonomy" id="48097"/>
    <lineage>
        <taxon>Eukaryota</taxon>
        <taxon>Fungi</taxon>
        <taxon>Dikarya</taxon>
        <taxon>Ascomycota</taxon>
        <taxon>Pezizomycotina</taxon>
        <taxon>Dothideomycetes</taxon>
        <taxon>Pleosporomycetidae</taxon>
        <taxon>Pleosporales</taxon>
        <taxon>Pleosporineae</taxon>
        <taxon>Pleosporaceae</taxon>
        <taxon>Alternaria</taxon>
        <taxon>Alternaria sect. Panax</taxon>
    </lineage>
</organism>
<feature type="compositionally biased region" description="Low complexity" evidence="1">
    <location>
        <begin position="68"/>
        <end position="77"/>
    </location>
</feature>
<protein>
    <submittedName>
        <fullName evidence="3">Uncharacterized protein</fullName>
    </submittedName>
</protein>
<name>A0AAD4F8R1_9PLEO</name>
<accession>A0AAD4F8R1</accession>
<feature type="compositionally biased region" description="Polar residues" evidence="1">
    <location>
        <begin position="47"/>
        <end position="66"/>
    </location>
</feature>